<keyword evidence="1" id="KW-0812">Transmembrane</keyword>
<feature type="transmembrane region" description="Helical" evidence="1">
    <location>
        <begin position="64"/>
        <end position="89"/>
    </location>
</feature>
<dbReference type="EMBL" id="LR134406">
    <property type="protein sequence ID" value="VEH70239.1"/>
    <property type="molecule type" value="Genomic_DNA"/>
</dbReference>
<accession>A0A3S5ESP5</accession>
<feature type="transmembrane region" description="Helical" evidence="1">
    <location>
        <begin position="6"/>
        <end position="25"/>
    </location>
</feature>
<name>A0A3S5ESP5_9ACTN</name>
<feature type="transmembrane region" description="Helical" evidence="1">
    <location>
        <begin position="37"/>
        <end position="58"/>
    </location>
</feature>
<dbReference type="GO" id="GO:0015297">
    <property type="term" value="F:antiporter activity"/>
    <property type="evidence" value="ECO:0007669"/>
    <property type="project" value="InterPro"/>
</dbReference>
<dbReference type="Proteomes" id="UP000273044">
    <property type="component" value="Chromosome"/>
</dbReference>
<dbReference type="EMBL" id="CP072385">
    <property type="protein sequence ID" value="QUC09775.1"/>
    <property type="molecule type" value="Genomic_DNA"/>
</dbReference>
<evidence type="ECO:0000313" key="3">
    <source>
        <dbReference type="EMBL" id="VEH70239.1"/>
    </source>
</evidence>
<dbReference type="RefSeq" id="WP_014846614.1">
    <property type="nucleotide sequence ID" value="NZ_CAURRE010000020.1"/>
</dbReference>
<dbReference type="Proteomes" id="UP000677180">
    <property type="component" value="Chromosome"/>
</dbReference>
<evidence type="ECO:0000256" key="1">
    <source>
        <dbReference type="SAM" id="Phobius"/>
    </source>
</evidence>
<keyword evidence="1" id="KW-0472">Membrane</keyword>
<keyword evidence="4" id="KW-1185">Reference proteome</keyword>
<sequence length="112" mass="11653">MLEILASVLAVLGAVLVLSVAVAQFRARDAVSRINALGPATALGLPLILVAAALGWTATDGFDLMLWAKTAVTVMALLIVSSVASNVLARATVRTDARLDPRTEPNDLKSET</sequence>
<dbReference type="GeneID" id="64407003"/>
<protein>
    <submittedName>
        <fullName evidence="2">Monovalent cation/H(+) antiporter subunit G</fullName>
    </submittedName>
    <submittedName>
        <fullName evidence="3">Putative monovalent cation/H+ antiporter subunit G</fullName>
    </submittedName>
</protein>
<evidence type="ECO:0000313" key="4">
    <source>
        <dbReference type="Proteomes" id="UP000273044"/>
    </source>
</evidence>
<proteinExistence type="predicted"/>
<reference evidence="3 4" key="1">
    <citation type="submission" date="2018-12" db="EMBL/GenBank/DDBJ databases">
        <authorList>
            <consortium name="Pathogen Informatics"/>
        </authorList>
    </citation>
    <scope>NUCLEOTIDE SEQUENCE [LARGE SCALE GENOMIC DNA]</scope>
    <source>
        <strain evidence="3 4">NCTC12967</strain>
    </source>
</reference>
<reference evidence="2" key="2">
    <citation type="submission" date="2021-03" db="EMBL/GenBank/DDBJ databases">
        <title>Human Oral Microbial Genomes.</title>
        <authorList>
            <person name="Johnston C.D."/>
            <person name="Chen T."/>
            <person name="Dewhirst F.E."/>
        </authorList>
    </citation>
    <scope>NUCLEOTIDE SEQUENCE</scope>
    <source>
        <strain evidence="2">F0714</strain>
    </source>
</reference>
<dbReference type="Pfam" id="PF03334">
    <property type="entry name" value="PhaG_MnhG_YufB"/>
    <property type="match status" value="1"/>
</dbReference>
<gene>
    <name evidence="2" type="ORF">J5A53_07895</name>
    <name evidence="3" type="ORF">NCTC12967_01532</name>
</gene>
<dbReference type="GO" id="GO:0098662">
    <property type="term" value="P:inorganic cation transmembrane transport"/>
    <property type="evidence" value="ECO:0007669"/>
    <property type="project" value="InterPro"/>
</dbReference>
<dbReference type="InterPro" id="IPR005133">
    <property type="entry name" value="PhaG_MnhG_YufB"/>
</dbReference>
<evidence type="ECO:0000313" key="2">
    <source>
        <dbReference type="EMBL" id="QUC09775.1"/>
    </source>
</evidence>
<dbReference type="AlphaFoldDB" id="A0A3S5ESP5"/>
<organism evidence="3 4">
    <name type="scientific">Arachnia propionica</name>
    <dbReference type="NCBI Taxonomy" id="1750"/>
    <lineage>
        <taxon>Bacteria</taxon>
        <taxon>Bacillati</taxon>
        <taxon>Actinomycetota</taxon>
        <taxon>Actinomycetes</taxon>
        <taxon>Propionibacteriales</taxon>
        <taxon>Propionibacteriaceae</taxon>
        <taxon>Arachnia</taxon>
    </lineage>
</organism>
<keyword evidence="1" id="KW-1133">Transmembrane helix</keyword>